<sequence length="119" mass="12978">MGIFSVSFDPRSPGVERLAERITAGGSEIVHAVGQRNPGGYPGRTVPDQVREQGVVRQCGEGKPQDIIVDDPSSGLILFDIGVAHKQLSLSLFEEPPHCKPQGILKNQMRKQKGFEAMR</sequence>
<protein>
    <submittedName>
        <fullName evidence="1">Uncharacterized protein</fullName>
    </submittedName>
</protein>
<organism evidence="1 2">
    <name type="scientific">Hibiscus sabdariffa</name>
    <name type="common">roselle</name>
    <dbReference type="NCBI Taxonomy" id="183260"/>
    <lineage>
        <taxon>Eukaryota</taxon>
        <taxon>Viridiplantae</taxon>
        <taxon>Streptophyta</taxon>
        <taxon>Embryophyta</taxon>
        <taxon>Tracheophyta</taxon>
        <taxon>Spermatophyta</taxon>
        <taxon>Magnoliopsida</taxon>
        <taxon>eudicotyledons</taxon>
        <taxon>Gunneridae</taxon>
        <taxon>Pentapetalae</taxon>
        <taxon>rosids</taxon>
        <taxon>malvids</taxon>
        <taxon>Malvales</taxon>
        <taxon>Malvaceae</taxon>
        <taxon>Malvoideae</taxon>
        <taxon>Hibiscus</taxon>
    </lineage>
</organism>
<name>A0ABR2QZH5_9ROSI</name>
<proteinExistence type="predicted"/>
<keyword evidence="2" id="KW-1185">Reference proteome</keyword>
<gene>
    <name evidence="1" type="ORF">V6N11_034984</name>
</gene>
<dbReference type="EMBL" id="JBBPBN010000029">
    <property type="protein sequence ID" value="KAK9005930.1"/>
    <property type="molecule type" value="Genomic_DNA"/>
</dbReference>
<comment type="caution">
    <text evidence="1">The sequence shown here is derived from an EMBL/GenBank/DDBJ whole genome shotgun (WGS) entry which is preliminary data.</text>
</comment>
<accession>A0ABR2QZH5</accession>
<reference evidence="1 2" key="1">
    <citation type="journal article" date="2024" name="G3 (Bethesda)">
        <title>Genome assembly of Hibiscus sabdariffa L. provides insights into metabolisms of medicinal natural products.</title>
        <authorList>
            <person name="Kim T."/>
        </authorList>
    </citation>
    <scope>NUCLEOTIDE SEQUENCE [LARGE SCALE GENOMIC DNA]</scope>
    <source>
        <strain evidence="1">TK-2024</strain>
        <tissue evidence="1">Old leaves</tissue>
    </source>
</reference>
<evidence type="ECO:0000313" key="1">
    <source>
        <dbReference type="EMBL" id="KAK9005930.1"/>
    </source>
</evidence>
<evidence type="ECO:0000313" key="2">
    <source>
        <dbReference type="Proteomes" id="UP001396334"/>
    </source>
</evidence>
<dbReference type="Proteomes" id="UP001396334">
    <property type="component" value="Unassembled WGS sequence"/>
</dbReference>